<reference evidence="3" key="1">
    <citation type="submission" date="2025-08" db="UniProtKB">
        <authorList>
            <consortium name="RefSeq"/>
        </authorList>
    </citation>
    <scope>IDENTIFICATION</scope>
    <source>
        <tissue evidence="3">Total insect</tissue>
    </source>
</reference>
<organism evidence="3">
    <name type="scientific">Thrips palmi</name>
    <name type="common">Melon thrips</name>
    <dbReference type="NCBI Taxonomy" id="161013"/>
    <lineage>
        <taxon>Eukaryota</taxon>
        <taxon>Metazoa</taxon>
        <taxon>Ecdysozoa</taxon>
        <taxon>Arthropoda</taxon>
        <taxon>Hexapoda</taxon>
        <taxon>Insecta</taxon>
        <taxon>Pterygota</taxon>
        <taxon>Neoptera</taxon>
        <taxon>Paraneoptera</taxon>
        <taxon>Thysanoptera</taxon>
        <taxon>Terebrantia</taxon>
        <taxon>Thripoidea</taxon>
        <taxon>Thripidae</taxon>
        <taxon>Thrips</taxon>
    </lineage>
</organism>
<evidence type="ECO:0000313" key="3">
    <source>
        <dbReference type="RefSeq" id="XP_034249510.1"/>
    </source>
</evidence>
<dbReference type="Pfam" id="PF15684">
    <property type="entry name" value="AROS"/>
    <property type="match status" value="1"/>
</dbReference>
<evidence type="ECO:0000256" key="1">
    <source>
        <dbReference type="SAM" id="MobiDB-lite"/>
    </source>
</evidence>
<sequence>MSSTLVKKALELFETDADSKSQPPKKSQQNESRKDLKARKRALKRSDRVLGDVKSKAALQVDVARRISSGNKDRTNENLKALMALGSVKPVDFKKAEKIFNQTVKRKRPVDDTAPPAEPSMFSEEDFKKFEEEYFVNSSIH</sequence>
<keyword evidence="2" id="KW-1185">Reference proteome</keyword>
<feature type="compositionally biased region" description="Polar residues" evidence="1">
    <location>
        <begin position="20"/>
        <end position="30"/>
    </location>
</feature>
<feature type="region of interest" description="Disordered" evidence="1">
    <location>
        <begin position="13"/>
        <end position="49"/>
    </location>
</feature>
<gene>
    <name evidence="3" type="primary">LOC117650302</name>
</gene>
<dbReference type="PRINTS" id="PR02029">
    <property type="entry name" value="ACTREGSIRT1"/>
</dbReference>
<accession>A0A6P8ZWL7</accession>
<name>A0A6P8ZWL7_THRPL</name>
<dbReference type="GeneID" id="117650302"/>
<protein>
    <submittedName>
        <fullName evidence="3">Active regulator of SIRT1-like</fullName>
    </submittedName>
</protein>
<dbReference type="Proteomes" id="UP000515158">
    <property type="component" value="Unplaced"/>
</dbReference>
<evidence type="ECO:0000313" key="2">
    <source>
        <dbReference type="Proteomes" id="UP000515158"/>
    </source>
</evidence>
<dbReference type="RefSeq" id="XP_034249510.1">
    <property type="nucleotide sequence ID" value="XM_034393619.1"/>
</dbReference>
<proteinExistence type="predicted"/>
<dbReference type="InParanoid" id="A0A6P8ZWL7"/>
<dbReference type="AlphaFoldDB" id="A0A6P8ZWL7"/>
<dbReference type="InterPro" id="IPR023262">
    <property type="entry name" value="AROS"/>
</dbReference>
<dbReference type="OrthoDB" id="10520168at2759"/>
<dbReference type="KEGG" id="tpal:117650302"/>